<protein>
    <submittedName>
        <fullName evidence="1">Uncharacterized protein</fullName>
    </submittedName>
</protein>
<dbReference type="Proteomes" id="UP000241158">
    <property type="component" value="Unassembled WGS sequence"/>
</dbReference>
<proteinExistence type="predicted"/>
<keyword evidence="2" id="KW-1185">Reference proteome</keyword>
<name>A0A2P7AP80_9HYPH</name>
<comment type="caution">
    <text evidence="1">The sequence shown here is derived from an EMBL/GenBank/DDBJ whole genome shotgun (WGS) entry which is preliminary data.</text>
</comment>
<organism evidence="1 2">
    <name type="scientific">Phyllobacterium endophyticum</name>
    <dbReference type="NCBI Taxonomy" id="1149773"/>
    <lineage>
        <taxon>Bacteria</taxon>
        <taxon>Pseudomonadati</taxon>
        <taxon>Pseudomonadota</taxon>
        <taxon>Alphaproteobacteria</taxon>
        <taxon>Hyphomicrobiales</taxon>
        <taxon>Phyllobacteriaceae</taxon>
        <taxon>Phyllobacterium</taxon>
    </lineage>
</organism>
<dbReference type="RefSeq" id="WP_106718426.1">
    <property type="nucleotide sequence ID" value="NZ_JACHXT010000001.1"/>
</dbReference>
<evidence type="ECO:0000313" key="2">
    <source>
        <dbReference type="Proteomes" id="UP000241158"/>
    </source>
</evidence>
<accession>A0A2P7AP80</accession>
<dbReference type="EMBL" id="PGGN01000004">
    <property type="protein sequence ID" value="PSH56005.1"/>
    <property type="molecule type" value="Genomic_DNA"/>
</dbReference>
<reference evidence="2" key="1">
    <citation type="submission" date="2017-11" db="EMBL/GenBank/DDBJ databases">
        <authorList>
            <person name="Kuznetsova I."/>
            <person name="Sazanova A."/>
            <person name="Chirak E."/>
            <person name="Safronova V."/>
            <person name="Willems A."/>
        </authorList>
    </citation>
    <scope>NUCLEOTIDE SEQUENCE [LARGE SCALE GENOMIC DNA]</scope>
    <source>
        <strain evidence="2">PEPV15</strain>
    </source>
</reference>
<gene>
    <name evidence="1" type="ORF">CU100_20470</name>
</gene>
<dbReference type="AlphaFoldDB" id="A0A2P7AP80"/>
<sequence length="76" mass="8534">MSQGLTAFANLINQPISPANWRFDCKGFKAFMGKEIGVIHALILAPLLKPTFVPCPIMNSLVQRYPKQRGSSRNFR</sequence>
<evidence type="ECO:0000313" key="1">
    <source>
        <dbReference type="EMBL" id="PSH56005.1"/>
    </source>
</evidence>